<feature type="transmembrane region" description="Helical" evidence="8">
    <location>
        <begin position="124"/>
        <end position="147"/>
    </location>
</feature>
<dbReference type="InterPro" id="IPR003439">
    <property type="entry name" value="ABC_transporter-like_ATP-bd"/>
</dbReference>
<dbReference type="Gene3D" id="3.40.50.300">
    <property type="entry name" value="P-loop containing nucleotide triphosphate hydrolases"/>
    <property type="match status" value="1"/>
</dbReference>
<dbReference type="EMBL" id="BAAAPM010000008">
    <property type="protein sequence ID" value="GAA1735688.1"/>
    <property type="molecule type" value="Genomic_DNA"/>
</dbReference>
<dbReference type="CDD" id="cd18543">
    <property type="entry name" value="ABC_6TM_Rv0194_D1_like"/>
    <property type="match status" value="1"/>
</dbReference>
<dbReference type="PANTHER" id="PTHR43394:SF1">
    <property type="entry name" value="ATP-BINDING CASSETTE SUB-FAMILY B MEMBER 10, MITOCHONDRIAL"/>
    <property type="match status" value="1"/>
</dbReference>
<comment type="subcellular location">
    <subcellularLocation>
        <location evidence="1">Cell membrane</location>
        <topology evidence="1">Multi-pass membrane protein</topology>
    </subcellularLocation>
</comment>
<feature type="transmembrane region" description="Helical" evidence="8">
    <location>
        <begin position="201"/>
        <end position="223"/>
    </location>
</feature>
<feature type="domain" description="ABC transporter" evidence="9">
    <location>
        <begin position="407"/>
        <end position="650"/>
    </location>
</feature>
<keyword evidence="5 8" id="KW-1133">Transmembrane helix</keyword>
<dbReference type="InterPro" id="IPR011527">
    <property type="entry name" value="ABC1_TM_dom"/>
</dbReference>
<feature type="compositionally biased region" description="Low complexity" evidence="7">
    <location>
        <begin position="1"/>
        <end position="23"/>
    </location>
</feature>
<dbReference type="GO" id="GO:0005524">
    <property type="term" value="F:ATP binding"/>
    <property type="evidence" value="ECO:0007669"/>
    <property type="project" value="UniProtKB-KW"/>
</dbReference>
<proteinExistence type="predicted"/>
<organism evidence="11 12">
    <name type="scientific">Isoptericola hypogeus</name>
    <dbReference type="NCBI Taxonomy" id="300179"/>
    <lineage>
        <taxon>Bacteria</taxon>
        <taxon>Bacillati</taxon>
        <taxon>Actinomycetota</taxon>
        <taxon>Actinomycetes</taxon>
        <taxon>Micrococcales</taxon>
        <taxon>Promicromonosporaceae</taxon>
        <taxon>Isoptericola</taxon>
    </lineage>
</organism>
<feature type="domain" description="ABC transmembrane type-1" evidence="10">
    <location>
        <begin position="87"/>
        <end position="373"/>
    </location>
</feature>
<evidence type="ECO:0000256" key="4">
    <source>
        <dbReference type="ARBA" id="ARBA00022840"/>
    </source>
</evidence>
<dbReference type="PROSITE" id="PS50929">
    <property type="entry name" value="ABC_TM1F"/>
    <property type="match status" value="1"/>
</dbReference>
<feature type="transmembrane region" description="Helical" evidence="8">
    <location>
        <begin position="229"/>
        <end position="248"/>
    </location>
</feature>
<evidence type="ECO:0000256" key="7">
    <source>
        <dbReference type="SAM" id="MobiDB-lite"/>
    </source>
</evidence>
<dbReference type="Gene3D" id="1.20.1560.10">
    <property type="entry name" value="ABC transporter type 1, transmembrane domain"/>
    <property type="match status" value="1"/>
</dbReference>
<sequence length="691" mass="72876">MPDTACSPSSSSADTSDSPSSPDRVPDRGAGRESARPASPPGGPAGGAGPAPGAAPAPAAPAGSQLSTWASVRRLAPYVRPAVPRLVGGLLSALGASLAALAIPRVLQALVEGPLAEGAAAHDLGALVVPVVAVLVLGVAEAGFVLLRRNLVMYPGTRIEAEMRLALFRHLQDLPVSFHDRWPGGQLLSRIMGDLGLLRRWLIFGLLQLVVSAVTIVVGVALLLGTAGWLGLVYLAGAVPVTIIAFRFSRRYRVIARLSQDQSGDLATTVEESVHGIRVLKAFGRGRDALESFTGQAEQLRRTEIRKAGNQATVTTSLQLIPEVTLAVCLVLGSVLAARGQITLGDLVAFFLTAAVINGPVVDLGMTLSMTLNARTAVDRFCEVMETPNPLADPADPVRVGAVRGHVELRDVTFAHEDAATPVLEHLDLELPEGTTTALVGLTGSGKSTLAMLVPRIADVTGGALLIDGVDVRRMRRTDARRAVAVAFEDPTLFSASVRDNVLLGVPESGPDAVGETERERRLHEALEVAQAGFVADLPEGVETRIGEEGLSLSGGQRQRLALARAIAARPAVLVLDDPLSALDVTTEEAVTTRLRQVLAGTTSLVIAHRPSTVALADRVAVLQDGRISAVGTHAHLLATDPHYRYVISNLEQDWQDADHADRTGDDEADEPDEHPEPRPDARHDDTEARR</sequence>
<dbReference type="PROSITE" id="PS00211">
    <property type="entry name" value="ABC_TRANSPORTER_1"/>
    <property type="match status" value="1"/>
</dbReference>
<evidence type="ECO:0000313" key="11">
    <source>
        <dbReference type="EMBL" id="GAA1735688.1"/>
    </source>
</evidence>
<dbReference type="Proteomes" id="UP001501138">
    <property type="component" value="Unassembled WGS sequence"/>
</dbReference>
<keyword evidence="12" id="KW-1185">Reference proteome</keyword>
<dbReference type="InterPro" id="IPR039421">
    <property type="entry name" value="Type_1_exporter"/>
</dbReference>
<evidence type="ECO:0000259" key="9">
    <source>
        <dbReference type="PROSITE" id="PS50893"/>
    </source>
</evidence>
<gene>
    <name evidence="11" type="ORF">GCM10009809_33600</name>
</gene>
<evidence type="ECO:0000256" key="6">
    <source>
        <dbReference type="ARBA" id="ARBA00023136"/>
    </source>
</evidence>
<dbReference type="InterPro" id="IPR003593">
    <property type="entry name" value="AAA+_ATPase"/>
</dbReference>
<keyword evidence="3" id="KW-0547">Nucleotide-binding</keyword>
<dbReference type="SMART" id="SM00382">
    <property type="entry name" value="AAA"/>
    <property type="match status" value="1"/>
</dbReference>
<accession>A0ABP4VWZ5</accession>
<dbReference type="InterPro" id="IPR027417">
    <property type="entry name" value="P-loop_NTPase"/>
</dbReference>
<feature type="region of interest" description="Disordered" evidence="7">
    <location>
        <begin position="1"/>
        <end position="62"/>
    </location>
</feature>
<evidence type="ECO:0000256" key="1">
    <source>
        <dbReference type="ARBA" id="ARBA00004651"/>
    </source>
</evidence>
<evidence type="ECO:0000256" key="8">
    <source>
        <dbReference type="SAM" id="Phobius"/>
    </source>
</evidence>
<dbReference type="PANTHER" id="PTHR43394">
    <property type="entry name" value="ATP-DEPENDENT PERMEASE MDL1, MITOCHONDRIAL"/>
    <property type="match status" value="1"/>
</dbReference>
<dbReference type="Pfam" id="PF00005">
    <property type="entry name" value="ABC_tran"/>
    <property type="match status" value="1"/>
</dbReference>
<dbReference type="RefSeq" id="WP_344249809.1">
    <property type="nucleotide sequence ID" value="NZ_BAAAPM010000008.1"/>
</dbReference>
<feature type="transmembrane region" description="Helical" evidence="8">
    <location>
        <begin position="83"/>
        <end position="104"/>
    </location>
</feature>
<dbReference type="InterPro" id="IPR017871">
    <property type="entry name" value="ABC_transporter-like_CS"/>
</dbReference>
<evidence type="ECO:0000256" key="3">
    <source>
        <dbReference type="ARBA" id="ARBA00022741"/>
    </source>
</evidence>
<dbReference type="SUPFAM" id="SSF52540">
    <property type="entry name" value="P-loop containing nucleoside triphosphate hydrolases"/>
    <property type="match status" value="1"/>
</dbReference>
<evidence type="ECO:0000313" key="12">
    <source>
        <dbReference type="Proteomes" id="UP001501138"/>
    </source>
</evidence>
<keyword evidence="4 11" id="KW-0067">ATP-binding</keyword>
<feature type="region of interest" description="Disordered" evidence="7">
    <location>
        <begin position="656"/>
        <end position="691"/>
    </location>
</feature>
<dbReference type="PROSITE" id="PS50893">
    <property type="entry name" value="ABC_TRANSPORTER_2"/>
    <property type="match status" value="1"/>
</dbReference>
<feature type="compositionally biased region" description="Basic and acidic residues" evidence="7">
    <location>
        <begin position="675"/>
        <end position="691"/>
    </location>
</feature>
<keyword evidence="2 8" id="KW-0812">Transmembrane</keyword>
<comment type="caution">
    <text evidence="11">The sequence shown here is derived from an EMBL/GenBank/DDBJ whole genome shotgun (WGS) entry which is preliminary data.</text>
</comment>
<keyword evidence="6 8" id="KW-0472">Membrane</keyword>
<feature type="compositionally biased region" description="Basic and acidic residues" evidence="7">
    <location>
        <begin position="657"/>
        <end position="666"/>
    </location>
</feature>
<evidence type="ECO:0000259" key="10">
    <source>
        <dbReference type="PROSITE" id="PS50929"/>
    </source>
</evidence>
<dbReference type="InterPro" id="IPR036640">
    <property type="entry name" value="ABC1_TM_sf"/>
</dbReference>
<reference evidence="12" key="1">
    <citation type="journal article" date="2019" name="Int. J. Syst. Evol. Microbiol.">
        <title>The Global Catalogue of Microorganisms (GCM) 10K type strain sequencing project: providing services to taxonomists for standard genome sequencing and annotation.</title>
        <authorList>
            <consortium name="The Broad Institute Genomics Platform"/>
            <consortium name="The Broad Institute Genome Sequencing Center for Infectious Disease"/>
            <person name="Wu L."/>
            <person name="Ma J."/>
        </authorList>
    </citation>
    <scope>NUCLEOTIDE SEQUENCE [LARGE SCALE GENOMIC DNA]</scope>
    <source>
        <strain evidence="12">JCM 15589</strain>
    </source>
</reference>
<evidence type="ECO:0000256" key="5">
    <source>
        <dbReference type="ARBA" id="ARBA00022989"/>
    </source>
</evidence>
<protein>
    <submittedName>
        <fullName evidence="11">ABC transporter ATP-binding protein</fullName>
    </submittedName>
</protein>
<dbReference type="SUPFAM" id="SSF90123">
    <property type="entry name" value="ABC transporter transmembrane region"/>
    <property type="match status" value="1"/>
</dbReference>
<dbReference type="Pfam" id="PF00664">
    <property type="entry name" value="ABC_membrane"/>
    <property type="match status" value="1"/>
</dbReference>
<name>A0ABP4VWZ5_9MICO</name>
<evidence type="ECO:0000256" key="2">
    <source>
        <dbReference type="ARBA" id="ARBA00022692"/>
    </source>
</evidence>
<feature type="compositionally biased region" description="Basic and acidic residues" evidence="7">
    <location>
        <begin position="24"/>
        <end position="35"/>
    </location>
</feature>